<gene>
    <name evidence="2" type="ORF">MYMAC_004024</name>
</gene>
<feature type="coiled-coil region" evidence="1">
    <location>
        <begin position="4"/>
        <end position="56"/>
    </location>
</feature>
<dbReference type="EMBL" id="CP022203">
    <property type="protein sequence ID" value="ATB48397.1"/>
    <property type="molecule type" value="Genomic_DNA"/>
</dbReference>
<dbReference type="Proteomes" id="UP000217343">
    <property type="component" value="Chromosome"/>
</dbReference>
<dbReference type="AlphaFoldDB" id="A0A250JY29"/>
<proteinExistence type="predicted"/>
<evidence type="ECO:0000313" key="2">
    <source>
        <dbReference type="EMBL" id="ATB48397.1"/>
    </source>
</evidence>
<organism evidence="2 3">
    <name type="scientific">Corallococcus macrosporus DSM 14697</name>
    <dbReference type="NCBI Taxonomy" id="1189310"/>
    <lineage>
        <taxon>Bacteria</taxon>
        <taxon>Pseudomonadati</taxon>
        <taxon>Myxococcota</taxon>
        <taxon>Myxococcia</taxon>
        <taxon>Myxococcales</taxon>
        <taxon>Cystobacterineae</taxon>
        <taxon>Myxococcaceae</taxon>
        <taxon>Corallococcus</taxon>
    </lineage>
</organism>
<sequence length="69" mass="8184">MTYEDRIEQQLLDARRELAQADRDLATGTEAARVRYARALHEADIAERRAQRHAREQWNHQRSWRLVAG</sequence>
<dbReference type="KEGG" id="mmas:MYMAC_004024"/>
<keyword evidence="3" id="KW-1185">Reference proteome</keyword>
<keyword evidence="1" id="KW-0175">Coiled coil</keyword>
<protein>
    <submittedName>
        <fullName evidence="2">Uncharacterized protein</fullName>
    </submittedName>
</protein>
<evidence type="ECO:0000313" key="3">
    <source>
        <dbReference type="Proteomes" id="UP000217343"/>
    </source>
</evidence>
<name>A0A250JY29_9BACT</name>
<reference evidence="2 3" key="1">
    <citation type="submission" date="2017-06" db="EMBL/GenBank/DDBJ databases">
        <title>Sequencing and comparative analysis of myxobacterial genomes.</title>
        <authorList>
            <person name="Rupp O."/>
            <person name="Goesmann A."/>
            <person name="Sogaard-Andersen L."/>
        </authorList>
    </citation>
    <scope>NUCLEOTIDE SEQUENCE [LARGE SCALE GENOMIC DNA]</scope>
    <source>
        <strain evidence="2 3">DSM 14697</strain>
    </source>
</reference>
<accession>A0A250JY29</accession>
<evidence type="ECO:0000256" key="1">
    <source>
        <dbReference type="SAM" id="Coils"/>
    </source>
</evidence>
<dbReference type="RefSeq" id="WP_013940716.1">
    <property type="nucleotide sequence ID" value="NZ_CP022203.1"/>
</dbReference>